<evidence type="ECO:0000256" key="7">
    <source>
        <dbReference type="ARBA" id="ARBA00022840"/>
    </source>
</evidence>
<evidence type="ECO:0000256" key="1">
    <source>
        <dbReference type="ARBA" id="ARBA00009903"/>
    </source>
</evidence>
<dbReference type="GO" id="GO:0004674">
    <property type="term" value="F:protein serine/threonine kinase activity"/>
    <property type="evidence" value="ECO:0007669"/>
    <property type="project" value="UniProtKB-KW"/>
</dbReference>
<keyword evidence="4" id="KW-0808">Transferase</keyword>
<dbReference type="CDD" id="cd06093">
    <property type="entry name" value="PX_domain"/>
    <property type="match status" value="1"/>
</dbReference>
<dbReference type="FunFam" id="1.10.510.10:FF:000465">
    <property type="entry name" value="Non-specific serine/threonine protein kinase"/>
    <property type="match status" value="1"/>
</dbReference>
<sequence>MIPPSSLSKSSAKSTSITLTNASANDLAAPTVTVEEAPPKSMKLTKLGMGFAVFYEDRSQIVKLTRYSQDFIDFDQKIKQNFPKNRPPLPPLDERKNIISRQYIIKKSNVGKVDEYLKKVVSDPRLRASIIFKDFVTLHHDGDSKHKKELSAPSESSSEENLPKTPASSVGNKITLEDFHLIKVIGKGCMGKVLLVKEYKSGKLMALKAISKEWVILHREIEHTNSERNILATVTSVQHPFLIRLHHSFQTKSQLFLVLDYYPGGDIATQLAKWHSFSPERCQFYAAEIVLGIQELHRLGIVYRDLKPENILIANDGHIVLTDFGLSKQISDSSFHFNAPTTNTFCGTAEYLAPEVLRAEDYGFAVDWWSLGTLLYEMLTGITPFWAENHAHMYHRVLQDELEFPDDLDLDENTMSFIAGLLERNPANRLGSGANGAEDVKSHPYFKGIDWDQLYSKQIDSPYIPPLSDEQDLSNFDETFLEMTPRLSPPKHHLSSSVQDCFSGYSFTAKHPLSMKEKFPC</sequence>
<keyword evidence="3" id="KW-0597">Phosphoprotein</keyword>
<dbReference type="SMART" id="SM00220">
    <property type="entry name" value="S_TKc"/>
    <property type="match status" value="1"/>
</dbReference>
<reference evidence="12 13" key="1">
    <citation type="submission" date="2016-07" db="EMBL/GenBank/DDBJ databases">
        <title>Pervasive Adenine N6-methylation of Active Genes in Fungi.</title>
        <authorList>
            <consortium name="DOE Joint Genome Institute"/>
            <person name="Mondo S.J."/>
            <person name="Dannebaum R.O."/>
            <person name="Kuo R.C."/>
            <person name="Labutti K."/>
            <person name="Haridas S."/>
            <person name="Kuo A."/>
            <person name="Salamov A."/>
            <person name="Ahrendt S.R."/>
            <person name="Lipzen A."/>
            <person name="Sullivan W."/>
            <person name="Andreopoulos W.B."/>
            <person name="Clum A."/>
            <person name="Lindquist E."/>
            <person name="Daum C."/>
            <person name="Ramamoorthy G.K."/>
            <person name="Gryganskyi A."/>
            <person name="Culley D."/>
            <person name="Magnuson J.K."/>
            <person name="James T.Y."/>
            <person name="O'Malley M.A."/>
            <person name="Stajich J.E."/>
            <person name="Spatafora J.W."/>
            <person name="Visel A."/>
            <person name="Grigoriev I.V."/>
        </authorList>
    </citation>
    <scope>NUCLEOTIDE SEQUENCE [LARGE SCALE GENOMIC DNA]</scope>
    <source>
        <strain evidence="12 13">CBS 931.73</strain>
    </source>
</reference>
<dbReference type="SMART" id="SM00133">
    <property type="entry name" value="S_TK_X"/>
    <property type="match status" value="1"/>
</dbReference>
<dbReference type="OrthoDB" id="63267at2759"/>
<dbReference type="Pfam" id="PF00069">
    <property type="entry name" value="Pkinase"/>
    <property type="match status" value="1"/>
</dbReference>
<protein>
    <submittedName>
        <fullName evidence="12">Kinase-like protein</fullName>
    </submittedName>
</protein>
<dbReference type="AlphaFoldDB" id="A0A1Y1XTN1"/>
<dbReference type="PROSITE" id="PS00108">
    <property type="entry name" value="PROTEIN_KINASE_ST"/>
    <property type="match status" value="1"/>
</dbReference>
<dbReference type="Pfam" id="PF00433">
    <property type="entry name" value="Pkinase_C"/>
    <property type="match status" value="1"/>
</dbReference>
<dbReference type="GO" id="GO:0035091">
    <property type="term" value="F:phosphatidylinositol binding"/>
    <property type="evidence" value="ECO:0007669"/>
    <property type="project" value="InterPro"/>
</dbReference>
<evidence type="ECO:0000313" key="12">
    <source>
        <dbReference type="EMBL" id="ORX89112.1"/>
    </source>
</evidence>
<accession>A0A1Y1XTN1</accession>
<feature type="domain" description="Protein kinase" evidence="10">
    <location>
        <begin position="179"/>
        <end position="446"/>
    </location>
</feature>
<dbReference type="PROSITE" id="PS50011">
    <property type="entry name" value="PROTEIN_KINASE_DOM"/>
    <property type="match status" value="1"/>
</dbReference>
<comment type="similarity">
    <text evidence="1">Belongs to the protein kinase superfamily. AGC Ser/Thr protein kinase family.</text>
</comment>
<evidence type="ECO:0000256" key="2">
    <source>
        <dbReference type="ARBA" id="ARBA00022527"/>
    </source>
</evidence>
<dbReference type="InterPro" id="IPR008271">
    <property type="entry name" value="Ser/Thr_kinase_AS"/>
</dbReference>
<dbReference type="InterPro" id="IPR001683">
    <property type="entry name" value="PX_dom"/>
</dbReference>
<keyword evidence="6 12" id="KW-0418">Kinase</keyword>
<evidence type="ECO:0000256" key="6">
    <source>
        <dbReference type="ARBA" id="ARBA00022777"/>
    </source>
</evidence>
<dbReference type="SUPFAM" id="SSF56112">
    <property type="entry name" value="Protein kinase-like (PK-like)"/>
    <property type="match status" value="1"/>
</dbReference>
<dbReference type="InterPro" id="IPR017892">
    <property type="entry name" value="Pkinase_C"/>
</dbReference>
<dbReference type="EMBL" id="MCFE01000475">
    <property type="protein sequence ID" value="ORX89112.1"/>
    <property type="molecule type" value="Genomic_DNA"/>
</dbReference>
<feature type="domain" description="AGC-kinase C-terminal" evidence="11">
    <location>
        <begin position="447"/>
        <end position="517"/>
    </location>
</feature>
<dbReference type="InterPro" id="IPR000961">
    <property type="entry name" value="AGC-kinase_C"/>
</dbReference>
<proteinExistence type="inferred from homology"/>
<keyword evidence="7 8" id="KW-0067">ATP-binding</keyword>
<dbReference type="InParanoid" id="A0A1Y1XTN1"/>
<dbReference type="InterPro" id="IPR011009">
    <property type="entry name" value="Kinase-like_dom_sf"/>
</dbReference>
<dbReference type="PANTHER" id="PTHR24351">
    <property type="entry name" value="RIBOSOMAL PROTEIN S6 KINASE"/>
    <property type="match status" value="1"/>
</dbReference>
<keyword evidence="5 8" id="KW-0547">Nucleotide-binding</keyword>
<evidence type="ECO:0000256" key="4">
    <source>
        <dbReference type="ARBA" id="ARBA00022679"/>
    </source>
</evidence>
<dbReference type="InterPro" id="IPR000719">
    <property type="entry name" value="Prot_kinase_dom"/>
</dbReference>
<evidence type="ECO:0000313" key="13">
    <source>
        <dbReference type="Proteomes" id="UP000193498"/>
    </source>
</evidence>
<dbReference type="PROSITE" id="PS51285">
    <property type="entry name" value="AGC_KINASE_CTER"/>
    <property type="match status" value="1"/>
</dbReference>
<evidence type="ECO:0000256" key="3">
    <source>
        <dbReference type="ARBA" id="ARBA00022553"/>
    </source>
</evidence>
<dbReference type="GO" id="GO:0005524">
    <property type="term" value="F:ATP binding"/>
    <property type="evidence" value="ECO:0007669"/>
    <property type="project" value="UniProtKB-UniRule"/>
</dbReference>
<evidence type="ECO:0000259" key="11">
    <source>
        <dbReference type="PROSITE" id="PS51285"/>
    </source>
</evidence>
<comment type="caution">
    <text evidence="12">The sequence shown here is derived from an EMBL/GenBank/DDBJ whole genome shotgun (WGS) entry which is preliminary data.</text>
</comment>
<feature type="binding site" evidence="8">
    <location>
        <position position="208"/>
    </location>
    <ligand>
        <name>ATP</name>
        <dbReference type="ChEBI" id="CHEBI:30616"/>
    </ligand>
</feature>
<keyword evidence="13" id="KW-1185">Reference proteome</keyword>
<dbReference type="Gene3D" id="1.10.510.10">
    <property type="entry name" value="Transferase(Phosphotransferase) domain 1"/>
    <property type="match status" value="1"/>
</dbReference>
<dbReference type="CDD" id="cd05123">
    <property type="entry name" value="STKc_AGC"/>
    <property type="match status" value="1"/>
</dbReference>
<name>A0A1Y1XTN1_9FUNG</name>
<evidence type="ECO:0000256" key="8">
    <source>
        <dbReference type="PROSITE-ProRule" id="PRU10141"/>
    </source>
</evidence>
<feature type="region of interest" description="Disordered" evidence="9">
    <location>
        <begin position="144"/>
        <end position="168"/>
    </location>
</feature>
<dbReference type="InterPro" id="IPR045270">
    <property type="entry name" value="STKc_AGC"/>
</dbReference>
<dbReference type="InterPro" id="IPR036871">
    <property type="entry name" value="PX_dom_sf"/>
</dbReference>
<evidence type="ECO:0000256" key="5">
    <source>
        <dbReference type="ARBA" id="ARBA00022741"/>
    </source>
</evidence>
<dbReference type="Gene3D" id="3.30.200.20">
    <property type="entry name" value="Phosphorylase Kinase, domain 1"/>
    <property type="match status" value="1"/>
</dbReference>
<dbReference type="STRING" id="1314790.A0A1Y1XTN1"/>
<organism evidence="12 13">
    <name type="scientific">Basidiobolus meristosporus CBS 931.73</name>
    <dbReference type="NCBI Taxonomy" id="1314790"/>
    <lineage>
        <taxon>Eukaryota</taxon>
        <taxon>Fungi</taxon>
        <taxon>Fungi incertae sedis</taxon>
        <taxon>Zoopagomycota</taxon>
        <taxon>Entomophthoromycotina</taxon>
        <taxon>Basidiobolomycetes</taxon>
        <taxon>Basidiobolales</taxon>
        <taxon>Basidiobolaceae</taxon>
        <taxon>Basidiobolus</taxon>
    </lineage>
</organism>
<dbReference type="SUPFAM" id="SSF64268">
    <property type="entry name" value="PX domain"/>
    <property type="match status" value="1"/>
</dbReference>
<gene>
    <name evidence="12" type="ORF">K493DRAFT_289804</name>
</gene>
<dbReference type="InterPro" id="IPR017441">
    <property type="entry name" value="Protein_kinase_ATP_BS"/>
</dbReference>
<evidence type="ECO:0000256" key="9">
    <source>
        <dbReference type="SAM" id="MobiDB-lite"/>
    </source>
</evidence>
<dbReference type="Proteomes" id="UP000193498">
    <property type="component" value="Unassembled WGS sequence"/>
</dbReference>
<dbReference type="PROSITE" id="PS00107">
    <property type="entry name" value="PROTEIN_KINASE_ATP"/>
    <property type="match status" value="1"/>
</dbReference>
<dbReference type="Gene3D" id="3.30.1520.10">
    <property type="entry name" value="Phox-like domain"/>
    <property type="match status" value="1"/>
</dbReference>
<dbReference type="Pfam" id="PF00787">
    <property type="entry name" value="PX"/>
    <property type="match status" value="1"/>
</dbReference>
<keyword evidence="2" id="KW-0723">Serine/threonine-protein kinase</keyword>
<evidence type="ECO:0000259" key="10">
    <source>
        <dbReference type="PROSITE" id="PS50011"/>
    </source>
</evidence>